<dbReference type="PANTHER" id="PTHR31973">
    <property type="entry name" value="POLYPROTEIN, PUTATIVE-RELATED"/>
    <property type="match status" value="1"/>
</dbReference>
<feature type="region of interest" description="Disordered" evidence="1">
    <location>
        <begin position="1"/>
        <end position="24"/>
    </location>
</feature>
<gene>
    <name evidence="2" type="ORF">MTR67_042907</name>
</gene>
<dbReference type="Pfam" id="PF03004">
    <property type="entry name" value="Transposase_24"/>
    <property type="match status" value="1"/>
</dbReference>
<feature type="region of interest" description="Disordered" evidence="1">
    <location>
        <begin position="477"/>
        <end position="513"/>
    </location>
</feature>
<accession>A0AAF0UNG6</accession>
<evidence type="ECO:0000313" key="2">
    <source>
        <dbReference type="EMBL" id="WMV49522.1"/>
    </source>
</evidence>
<dbReference type="GO" id="GO:0003677">
    <property type="term" value="F:DNA binding"/>
    <property type="evidence" value="ECO:0007669"/>
    <property type="project" value="InterPro"/>
</dbReference>
<protein>
    <submittedName>
        <fullName evidence="2">Uncharacterized protein</fullName>
    </submittedName>
</protein>
<organism evidence="2 3">
    <name type="scientific">Solanum verrucosum</name>
    <dbReference type="NCBI Taxonomy" id="315347"/>
    <lineage>
        <taxon>Eukaryota</taxon>
        <taxon>Viridiplantae</taxon>
        <taxon>Streptophyta</taxon>
        <taxon>Embryophyta</taxon>
        <taxon>Tracheophyta</taxon>
        <taxon>Spermatophyta</taxon>
        <taxon>Magnoliopsida</taxon>
        <taxon>eudicotyledons</taxon>
        <taxon>Gunneridae</taxon>
        <taxon>Pentapetalae</taxon>
        <taxon>asterids</taxon>
        <taxon>lamiids</taxon>
        <taxon>Solanales</taxon>
        <taxon>Solanaceae</taxon>
        <taxon>Solanoideae</taxon>
        <taxon>Solaneae</taxon>
        <taxon>Solanum</taxon>
    </lineage>
</organism>
<dbReference type="Proteomes" id="UP001234989">
    <property type="component" value="Chromosome 10"/>
</dbReference>
<evidence type="ECO:0000313" key="3">
    <source>
        <dbReference type="Proteomes" id="UP001234989"/>
    </source>
</evidence>
<dbReference type="PANTHER" id="PTHR31973:SF197">
    <property type="entry name" value="SWIM-TYPE DOMAIN-CONTAINING PROTEIN"/>
    <property type="match status" value="1"/>
</dbReference>
<evidence type="ECO:0000256" key="1">
    <source>
        <dbReference type="SAM" id="MobiDB-lite"/>
    </source>
</evidence>
<dbReference type="EMBL" id="CP133621">
    <property type="protein sequence ID" value="WMV49522.1"/>
    <property type="molecule type" value="Genomic_DNA"/>
</dbReference>
<feature type="compositionally biased region" description="Low complexity" evidence="1">
    <location>
        <begin position="1"/>
        <end position="10"/>
    </location>
</feature>
<feature type="compositionally biased region" description="Gly residues" evidence="1">
    <location>
        <begin position="503"/>
        <end position="513"/>
    </location>
</feature>
<feature type="compositionally biased region" description="Low complexity" evidence="1">
    <location>
        <begin position="349"/>
        <end position="358"/>
    </location>
</feature>
<sequence length="688" mass="77985">MESEYSAENSSESDHKDLFNEGEAKYDSDVHEECINLRDERRTYERRKRRERILNDPAEILVGEVGPDLGFDETDVVDESLKCKVVGDEHVYCSSDAFSVETDTDDEIGPRSSSRRVIFDKSAEKVVWQLGMVFEDVKEFREVVTKYSLQKGVQLEKYINEPKKELIGKELKIHVGKTTARRARGKILKGIMGDHVLGFGRILDYRDEMLRTNPGSTCVVKVDDSEGSGRLGVTKGQLLCVVAKDGNNQMLHISWGVVEYENKNTWTWFLKLLIHDLELGGAYAGPSKAKGRPRKAKTIVVSETPPRGKGRPRKQTTTTKAPPRGRGRPRKETTTTEAPPRGRGRPIKETTTTEAPPRTTERRKKAASTYEVVQAPSRGRGREHLLLKHLLEPLEREKRHHLLIKLIKNLQEADEGQERHLLMHDLTSSRIVHTGSRKPIRSTDVTGDLGYKTRTGVRWKGKAAVTTGQLEEMRVNKRKNLSSSQPKKGWQWEGQEQGRAGHGKGLTGQRGVGQGNSSKIYHIKINYMNGESEVKRHWLAKVAINYRNFISKIKGEGIRPGYVPEHVWKDGWNFGGSVEWIKKSEINAKNRRAGHETVVGTHTGGSISMGEYHKKLAIEKGRDPTPGELHLHVHTHGHDEKSFVDERSRIANPIFHERTKHIEIDCYFIRDNAKEGLIDPVYVHTKAY</sequence>
<feature type="region of interest" description="Disordered" evidence="1">
    <location>
        <begin position="284"/>
        <end position="376"/>
    </location>
</feature>
<feature type="compositionally biased region" description="Basic and acidic residues" evidence="1">
    <location>
        <begin position="12"/>
        <end position="24"/>
    </location>
</feature>
<dbReference type="InterPro" id="IPR017956">
    <property type="entry name" value="AT_hook_DNA-bd_motif"/>
</dbReference>
<dbReference type="InterPro" id="IPR004252">
    <property type="entry name" value="Probable_transposase_24"/>
</dbReference>
<dbReference type="PRINTS" id="PR00929">
    <property type="entry name" value="ATHOOK"/>
</dbReference>
<keyword evidence="3" id="KW-1185">Reference proteome</keyword>
<name>A0AAF0UNG6_SOLVR</name>
<dbReference type="AlphaFoldDB" id="A0AAF0UNG6"/>
<proteinExistence type="predicted"/>
<dbReference type="SMART" id="SM00384">
    <property type="entry name" value="AT_hook"/>
    <property type="match status" value="4"/>
</dbReference>
<reference evidence="2" key="1">
    <citation type="submission" date="2023-08" db="EMBL/GenBank/DDBJ databases">
        <title>A de novo genome assembly of Solanum verrucosum Schlechtendal, a Mexican diploid species geographically isolated from the other diploid A-genome species in potato relatives.</title>
        <authorList>
            <person name="Hosaka K."/>
        </authorList>
    </citation>
    <scope>NUCLEOTIDE SEQUENCE</scope>
    <source>
        <tissue evidence="2">Young leaves</tissue>
    </source>
</reference>